<sequence>MKKSLYIISLLSLLLSVDAWGARCTGLMLKYDIPASIDVTDKKVGDQLYSFSVPTTIVSYGGSCTRNASATGQYISIVNYYKGTPPSGGYGQCTLTTTKKYSSYKYLKFVSGNSCGDTAWMLLADRKTSGDGRLYPMGGPGGDNHSGITYLETKPPLGKTTVNPIFMIERGSFYSQIGGDTRTLMSEHVAFTAPDKIVLINKVSCSVAVNDVSFGTQTVGALKSGTIADKSINIDFTCNGVLPAYTLSFSGKDGVNNAANGIIKVKDNTSIGYQFKWGDDTVTDKDSAVTVNDSQISPATLPKGQNFTVPILVKPVLLSASPIPGNANTALIIKVTLN</sequence>
<accession>A0AAJ4WCI2</accession>
<evidence type="ECO:0000313" key="2">
    <source>
        <dbReference type="Proteomes" id="UP000226420"/>
    </source>
</evidence>
<organism evidence="1 2">
    <name type="scientific">Pragia fontium DSM 5563 = ATCC 49100</name>
    <dbReference type="NCBI Taxonomy" id="1122977"/>
    <lineage>
        <taxon>Bacteria</taxon>
        <taxon>Pseudomonadati</taxon>
        <taxon>Pseudomonadota</taxon>
        <taxon>Gammaproteobacteria</taxon>
        <taxon>Enterobacterales</taxon>
        <taxon>Budviciaceae</taxon>
        <taxon>Pragia</taxon>
    </lineage>
</organism>
<reference evidence="1 2" key="1">
    <citation type="submission" date="2016-10" db="EMBL/GenBank/DDBJ databases">
        <authorList>
            <person name="Varghese N."/>
            <person name="Submissions S."/>
        </authorList>
    </citation>
    <scope>NUCLEOTIDE SEQUENCE [LARGE SCALE GENOMIC DNA]</scope>
    <source>
        <strain evidence="1 2">DSM 5563</strain>
    </source>
</reference>
<dbReference type="SUPFAM" id="SSF49401">
    <property type="entry name" value="Bacterial adhesins"/>
    <property type="match status" value="1"/>
</dbReference>
<gene>
    <name evidence="1" type="ORF">SAMN02745723_11046</name>
</gene>
<proteinExistence type="predicted"/>
<name>A0AAJ4WCI2_9GAMM</name>
<dbReference type="RefSeq" id="WP_074824015.1">
    <property type="nucleotide sequence ID" value="NZ_FOLW01000010.1"/>
</dbReference>
<dbReference type="InterPro" id="IPR008966">
    <property type="entry name" value="Adhesion_dom_sf"/>
</dbReference>
<dbReference type="InterPro" id="IPR036937">
    <property type="entry name" value="Adhesion_dom_fimbrial_sf"/>
</dbReference>
<evidence type="ECO:0008006" key="3">
    <source>
        <dbReference type="Google" id="ProtNLM"/>
    </source>
</evidence>
<dbReference type="Gene3D" id="2.60.40.1090">
    <property type="entry name" value="Fimbrial-type adhesion domain"/>
    <property type="match status" value="1"/>
</dbReference>
<dbReference type="EMBL" id="FOLW01000010">
    <property type="protein sequence ID" value="SFD21306.1"/>
    <property type="molecule type" value="Genomic_DNA"/>
</dbReference>
<dbReference type="GO" id="GO:0007155">
    <property type="term" value="P:cell adhesion"/>
    <property type="evidence" value="ECO:0007669"/>
    <property type="project" value="InterPro"/>
</dbReference>
<comment type="caution">
    <text evidence="1">The sequence shown here is derived from an EMBL/GenBank/DDBJ whole genome shotgun (WGS) entry which is preliminary data.</text>
</comment>
<protein>
    <recommendedName>
        <fullName evidence="3">Fimbrial protein</fullName>
    </recommendedName>
</protein>
<dbReference type="Proteomes" id="UP000226420">
    <property type="component" value="Unassembled WGS sequence"/>
</dbReference>
<dbReference type="AlphaFoldDB" id="A0AAJ4WCI2"/>
<dbReference type="GO" id="GO:0009289">
    <property type="term" value="C:pilus"/>
    <property type="evidence" value="ECO:0007669"/>
    <property type="project" value="InterPro"/>
</dbReference>
<evidence type="ECO:0000313" key="1">
    <source>
        <dbReference type="EMBL" id="SFD21306.1"/>
    </source>
</evidence>